<evidence type="ECO:0000256" key="6">
    <source>
        <dbReference type="ARBA" id="ARBA00022837"/>
    </source>
</evidence>
<dbReference type="FunFam" id="3.30.505.10:FF:000011">
    <property type="entry name" value="1-phosphatidylinositol 4,5-bisphosphate phosphodiesterase gamma"/>
    <property type="match status" value="1"/>
</dbReference>
<evidence type="ECO:0000259" key="18">
    <source>
        <dbReference type="PROSITE" id="PS50002"/>
    </source>
</evidence>
<dbReference type="InterPro" id="IPR035024">
    <property type="entry name" value="PLC-gamma_N-SH2"/>
</dbReference>
<keyword evidence="9 11" id="KW-0443">Lipid metabolism</keyword>
<comment type="function">
    <text evidence="11">Mediates the production of the second messenger molecules diacylglycerol (DAG) and inositol 1,4,5-trisphosphate (IP3). Plays an important role in the regulation of intracellular signaling cascades.</text>
</comment>
<dbReference type="InterPro" id="IPR057061">
    <property type="entry name" value="PLCG_EF-hand_2"/>
</dbReference>
<evidence type="ECO:0000256" key="3">
    <source>
        <dbReference type="ARBA" id="ARBA00022553"/>
    </source>
</evidence>
<keyword evidence="4" id="KW-0677">Repeat</keyword>
<organism evidence="22 23">
    <name type="scientific">Mizuhopecten yessoensis</name>
    <name type="common">Japanese scallop</name>
    <name type="synonym">Patinopecten yessoensis</name>
    <dbReference type="NCBI Taxonomy" id="6573"/>
    <lineage>
        <taxon>Eukaryota</taxon>
        <taxon>Metazoa</taxon>
        <taxon>Spiralia</taxon>
        <taxon>Lophotrochozoa</taxon>
        <taxon>Mollusca</taxon>
        <taxon>Bivalvia</taxon>
        <taxon>Autobranchia</taxon>
        <taxon>Pteriomorphia</taxon>
        <taxon>Pectinida</taxon>
        <taxon>Pectinoidea</taxon>
        <taxon>Pectinidae</taxon>
        <taxon>Mizuhopecten</taxon>
    </lineage>
</organism>
<evidence type="ECO:0000256" key="4">
    <source>
        <dbReference type="ARBA" id="ARBA00022737"/>
    </source>
</evidence>
<keyword evidence="15" id="KW-0175">Coiled coil</keyword>
<dbReference type="GO" id="GO:0051209">
    <property type="term" value="P:release of sequestered calcium ion into cytosol"/>
    <property type="evidence" value="ECO:0007669"/>
    <property type="project" value="TreeGrafter"/>
</dbReference>
<dbReference type="SUPFAM" id="SSF50729">
    <property type="entry name" value="PH domain-like"/>
    <property type="match status" value="1"/>
</dbReference>
<evidence type="ECO:0000313" key="22">
    <source>
        <dbReference type="EMBL" id="OWF50138.1"/>
    </source>
</evidence>
<dbReference type="Pfam" id="PF00017">
    <property type="entry name" value="SH2"/>
    <property type="match status" value="2"/>
</dbReference>
<dbReference type="PROSITE" id="PS50007">
    <property type="entry name" value="PIPLC_X_DOMAIN"/>
    <property type="match status" value="1"/>
</dbReference>
<keyword evidence="10 11" id="KW-0807">Transducer</keyword>
<dbReference type="InterPro" id="IPR011993">
    <property type="entry name" value="PH-like_dom_sf"/>
</dbReference>
<dbReference type="PROSITE" id="PS50003">
    <property type="entry name" value="PH_DOMAIN"/>
    <property type="match status" value="2"/>
</dbReference>
<dbReference type="FunFam" id="2.30.30.40:FF:000119">
    <property type="entry name" value="1-phosphatidylinositol 4,5-bisphosphate phosphodiesterase gamma"/>
    <property type="match status" value="1"/>
</dbReference>
<dbReference type="Gene3D" id="2.30.29.30">
    <property type="entry name" value="Pleckstrin-homology domain (PH domain)/Phosphotyrosine-binding domain (PTB)"/>
    <property type="match status" value="2"/>
</dbReference>
<dbReference type="InterPro" id="IPR001452">
    <property type="entry name" value="SH3_domain"/>
</dbReference>
<dbReference type="GO" id="GO:0046488">
    <property type="term" value="P:phosphatidylinositol metabolic process"/>
    <property type="evidence" value="ECO:0007669"/>
    <property type="project" value="TreeGrafter"/>
</dbReference>
<dbReference type="GO" id="GO:0032587">
    <property type="term" value="C:ruffle membrane"/>
    <property type="evidence" value="ECO:0007669"/>
    <property type="project" value="TreeGrafter"/>
</dbReference>
<feature type="domain" description="SH2" evidence="17">
    <location>
        <begin position="541"/>
        <end position="642"/>
    </location>
</feature>
<feature type="domain" description="PH" evidence="19">
    <location>
        <begin position="865"/>
        <end position="920"/>
    </location>
</feature>
<feature type="coiled-coil region" evidence="15">
    <location>
        <begin position="1217"/>
        <end position="1264"/>
    </location>
</feature>
<dbReference type="SMART" id="SM00252">
    <property type="entry name" value="SH2"/>
    <property type="match status" value="2"/>
</dbReference>
<feature type="compositionally biased region" description="Acidic residues" evidence="16">
    <location>
        <begin position="512"/>
        <end position="522"/>
    </location>
</feature>
<dbReference type="Gene3D" id="2.60.40.150">
    <property type="entry name" value="C2 domain"/>
    <property type="match status" value="1"/>
</dbReference>
<dbReference type="InterPro" id="IPR000909">
    <property type="entry name" value="PLipase_C_PInositol-sp_X_dom"/>
</dbReference>
<evidence type="ECO:0000256" key="12">
    <source>
        <dbReference type="PROSITE-ProRule" id="PRU00191"/>
    </source>
</evidence>
<dbReference type="Pfam" id="PF23583">
    <property type="entry name" value="EF_HAND_2_PLCG"/>
    <property type="match status" value="1"/>
</dbReference>
<dbReference type="OrthoDB" id="269822at2759"/>
<evidence type="ECO:0000256" key="16">
    <source>
        <dbReference type="SAM" id="MobiDB-lite"/>
    </source>
</evidence>
<evidence type="ECO:0000256" key="1">
    <source>
        <dbReference type="ARBA" id="ARBA00001913"/>
    </source>
</evidence>
<dbReference type="PRINTS" id="PR00390">
    <property type="entry name" value="PHPHLIPASEC"/>
</dbReference>
<dbReference type="InterPro" id="IPR001711">
    <property type="entry name" value="PLipase_C_Pinositol-sp_Y"/>
</dbReference>
<dbReference type="Pfam" id="PF00387">
    <property type="entry name" value="PI-PLC-Y"/>
    <property type="match status" value="1"/>
</dbReference>
<dbReference type="InterPro" id="IPR036028">
    <property type="entry name" value="SH3-like_dom_sf"/>
</dbReference>
<dbReference type="PROSITE" id="PS50008">
    <property type="entry name" value="PIPLC_Y_DOMAIN"/>
    <property type="match status" value="1"/>
</dbReference>
<comment type="catalytic activity">
    <reaction evidence="11 14">
        <text>a 1,2-diacyl-sn-glycero-3-phospho-(1D-myo-inositol-4,5-bisphosphate) + H2O = 1D-myo-inositol 1,4,5-trisphosphate + a 1,2-diacyl-sn-glycerol + H(+)</text>
        <dbReference type="Rhea" id="RHEA:33179"/>
        <dbReference type="ChEBI" id="CHEBI:15377"/>
        <dbReference type="ChEBI" id="CHEBI:15378"/>
        <dbReference type="ChEBI" id="CHEBI:17815"/>
        <dbReference type="ChEBI" id="CHEBI:58456"/>
        <dbReference type="ChEBI" id="CHEBI:203600"/>
        <dbReference type="EC" id="3.1.4.11"/>
    </reaction>
</comment>
<dbReference type="CDD" id="cd16201">
    <property type="entry name" value="EFh_PI-PLCgamma"/>
    <property type="match status" value="1"/>
</dbReference>
<evidence type="ECO:0000256" key="15">
    <source>
        <dbReference type="SAM" id="Coils"/>
    </source>
</evidence>
<dbReference type="STRING" id="6573.A0A210QN55"/>
<evidence type="ECO:0000256" key="2">
    <source>
        <dbReference type="ARBA" id="ARBA00022443"/>
    </source>
</evidence>
<dbReference type="InterPro" id="IPR017946">
    <property type="entry name" value="PLC-like_Pdiesterase_TIM-brl"/>
</dbReference>
<keyword evidence="3" id="KW-0597">Phosphoprotein</keyword>
<dbReference type="PANTHER" id="PTHR10336:SF159">
    <property type="entry name" value="1-PHOSPHATIDYLINOSITOL 4,5-BISPHOSPHATE PHOSPHODIESTERASE GAMMA"/>
    <property type="match status" value="1"/>
</dbReference>
<dbReference type="SMART" id="SM00326">
    <property type="entry name" value="SH3"/>
    <property type="match status" value="1"/>
</dbReference>
<dbReference type="InterPro" id="IPR035892">
    <property type="entry name" value="C2_domain_sf"/>
</dbReference>
<keyword evidence="7 11" id="KW-0442">Lipid degradation</keyword>
<accession>A0A210QN55</accession>
<dbReference type="InterPro" id="IPR000008">
    <property type="entry name" value="C2_dom"/>
</dbReference>
<dbReference type="PANTHER" id="PTHR10336">
    <property type="entry name" value="PHOSPHOINOSITIDE-SPECIFIC PHOSPHOLIPASE C FAMILY PROTEIN"/>
    <property type="match status" value="1"/>
</dbReference>
<dbReference type="SMART" id="SM00148">
    <property type="entry name" value="PLCXc"/>
    <property type="match status" value="1"/>
</dbReference>
<feature type="domain" description="PI-PLC Y-box" evidence="21">
    <location>
        <begin position="942"/>
        <end position="1060"/>
    </location>
</feature>
<keyword evidence="8 12" id="KW-0727">SH2 domain</keyword>
<dbReference type="SUPFAM" id="SSF47473">
    <property type="entry name" value="EF-hand"/>
    <property type="match status" value="1"/>
</dbReference>
<dbReference type="CDD" id="cd13362">
    <property type="entry name" value="PH_PLC_gamma"/>
    <property type="match status" value="1"/>
</dbReference>
<dbReference type="SMART" id="SM00149">
    <property type="entry name" value="PLCYc"/>
    <property type="match status" value="1"/>
</dbReference>
<dbReference type="InterPro" id="IPR056586">
    <property type="entry name" value="EF-hand_PLCG1"/>
</dbReference>
<dbReference type="SUPFAM" id="SSF49562">
    <property type="entry name" value="C2 domain (Calcium/lipid-binding domain, CaLB)"/>
    <property type="match status" value="1"/>
</dbReference>
<feature type="domain" description="SH2" evidence="17">
    <location>
        <begin position="653"/>
        <end position="742"/>
    </location>
</feature>
<evidence type="ECO:0000259" key="21">
    <source>
        <dbReference type="PROSITE" id="PS50008"/>
    </source>
</evidence>
<evidence type="ECO:0000256" key="5">
    <source>
        <dbReference type="ARBA" id="ARBA00022801"/>
    </source>
</evidence>
<dbReference type="CDD" id="cd08592">
    <property type="entry name" value="PI-PLCc_gamma"/>
    <property type="match status" value="1"/>
</dbReference>
<comment type="cofactor">
    <cofactor evidence="1">
        <name>Ca(2+)</name>
        <dbReference type="ChEBI" id="CHEBI:29108"/>
    </cofactor>
</comment>
<evidence type="ECO:0000256" key="14">
    <source>
        <dbReference type="RuleBase" id="RU361133"/>
    </source>
</evidence>
<dbReference type="CDD" id="cd10341">
    <property type="entry name" value="SH2_N-SH2_PLC_gamma_like"/>
    <property type="match status" value="1"/>
</dbReference>
<dbReference type="EMBL" id="NEDP02002762">
    <property type="protein sequence ID" value="OWF50138.1"/>
    <property type="molecule type" value="Genomic_DNA"/>
</dbReference>
<dbReference type="SUPFAM" id="SSF50044">
    <property type="entry name" value="SH3-domain"/>
    <property type="match status" value="1"/>
</dbReference>
<dbReference type="SMART" id="SM00239">
    <property type="entry name" value="C2"/>
    <property type="match status" value="1"/>
</dbReference>
<feature type="domain" description="SH3" evidence="18">
    <location>
        <begin position="790"/>
        <end position="850"/>
    </location>
</feature>
<dbReference type="Pfam" id="PF23329">
    <property type="entry name" value="EF_HAND_1_PLCG"/>
    <property type="match status" value="1"/>
</dbReference>
<dbReference type="Gene3D" id="3.20.20.190">
    <property type="entry name" value="Phosphatidylinositol (PI) phosphodiesterase"/>
    <property type="match status" value="2"/>
</dbReference>
<dbReference type="GO" id="GO:0009395">
    <property type="term" value="P:phospholipid catabolic process"/>
    <property type="evidence" value="ECO:0007669"/>
    <property type="project" value="UniProtKB-UniRule"/>
</dbReference>
<evidence type="ECO:0000256" key="7">
    <source>
        <dbReference type="ARBA" id="ARBA00022963"/>
    </source>
</evidence>
<comment type="caution">
    <text evidence="22">The sequence shown here is derived from an EMBL/GenBank/DDBJ whole genome shotgun (WGS) entry which is preliminary data.</text>
</comment>
<feature type="domain" description="PH" evidence="19">
    <location>
        <begin position="16"/>
        <end position="129"/>
    </location>
</feature>
<dbReference type="InterPro" id="IPR011992">
    <property type="entry name" value="EF-hand-dom_pair"/>
</dbReference>
<evidence type="ECO:0000256" key="11">
    <source>
        <dbReference type="PIRNR" id="PIRNR000952"/>
    </source>
</evidence>
<dbReference type="GO" id="GO:0010634">
    <property type="term" value="P:positive regulation of epithelial cell migration"/>
    <property type="evidence" value="ECO:0007669"/>
    <property type="project" value="TreeGrafter"/>
</dbReference>
<dbReference type="SMART" id="SM00233">
    <property type="entry name" value="PH"/>
    <property type="match status" value="2"/>
</dbReference>
<dbReference type="GO" id="GO:0004435">
    <property type="term" value="F:phosphatidylinositol-4,5-bisphosphate phospholipase C activity"/>
    <property type="evidence" value="ECO:0007669"/>
    <property type="project" value="UniProtKB-UniRule"/>
</dbReference>
<dbReference type="CDD" id="cd09932">
    <property type="entry name" value="SH2_C-SH2_PLC_gamma_like"/>
    <property type="match status" value="1"/>
</dbReference>
<protein>
    <recommendedName>
        <fullName evidence="11">1-phosphatidylinositol 4,5-bisphosphate phosphodiesterase gamma</fullName>
        <ecNumber evidence="11">3.1.4.11</ecNumber>
    </recommendedName>
</protein>
<dbReference type="SUPFAM" id="SSF51695">
    <property type="entry name" value="PLC-like phosphodiesterases"/>
    <property type="match status" value="1"/>
</dbReference>
<dbReference type="Proteomes" id="UP000242188">
    <property type="component" value="Unassembled WGS sequence"/>
</dbReference>
<feature type="domain" description="C2" evidence="20">
    <location>
        <begin position="1057"/>
        <end position="1185"/>
    </location>
</feature>
<evidence type="ECO:0000313" key="23">
    <source>
        <dbReference type="Proteomes" id="UP000242188"/>
    </source>
</evidence>
<dbReference type="PIRSF" id="PIRSF000952">
    <property type="entry name" value="PLC-gamma"/>
    <property type="match status" value="1"/>
</dbReference>
<evidence type="ECO:0000256" key="13">
    <source>
        <dbReference type="PROSITE-ProRule" id="PRU00192"/>
    </source>
</evidence>
<gene>
    <name evidence="22" type="ORF">KP79_PYT14096</name>
</gene>
<dbReference type="Pfam" id="PF00169">
    <property type="entry name" value="PH"/>
    <property type="match status" value="1"/>
</dbReference>
<feature type="region of interest" description="Disordered" evidence="16">
    <location>
        <begin position="508"/>
        <end position="531"/>
    </location>
</feature>
<dbReference type="Gene3D" id="2.30.30.40">
    <property type="entry name" value="SH3 Domains"/>
    <property type="match status" value="1"/>
</dbReference>
<dbReference type="Pfam" id="PF00168">
    <property type="entry name" value="C2"/>
    <property type="match status" value="1"/>
</dbReference>
<dbReference type="PRINTS" id="PR00401">
    <property type="entry name" value="SH2DOMAIN"/>
</dbReference>
<dbReference type="SUPFAM" id="SSF55550">
    <property type="entry name" value="SH2 domain"/>
    <property type="match status" value="2"/>
</dbReference>
<dbReference type="PROSITE" id="PS50002">
    <property type="entry name" value="SH3"/>
    <property type="match status" value="1"/>
</dbReference>
<dbReference type="InterPro" id="IPR001849">
    <property type="entry name" value="PH_domain"/>
</dbReference>
<dbReference type="FunFam" id="3.30.505.10:FF:000009">
    <property type="entry name" value="1-phosphatidylinositol 4,5-bisphosphate phosphodiesterase gamma"/>
    <property type="match status" value="1"/>
</dbReference>
<dbReference type="InterPro" id="IPR016279">
    <property type="entry name" value="PLC-gamma"/>
</dbReference>
<dbReference type="PROSITE" id="PS50004">
    <property type="entry name" value="C2"/>
    <property type="match status" value="1"/>
</dbReference>
<keyword evidence="5 11" id="KW-0378">Hydrolase</keyword>
<proteinExistence type="predicted"/>
<evidence type="ECO:0000259" key="19">
    <source>
        <dbReference type="PROSITE" id="PS50003"/>
    </source>
</evidence>
<dbReference type="Gene3D" id="3.30.505.10">
    <property type="entry name" value="SH2 domain"/>
    <property type="match status" value="2"/>
</dbReference>
<dbReference type="InterPro" id="IPR036860">
    <property type="entry name" value="SH2_dom_sf"/>
</dbReference>
<evidence type="ECO:0000256" key="10">
    <source>
        <dbReference type="ARBA" id="ARBA00023224"/>
    </source>
</evidence>
<evidence type="ECO:0000259" key="20">
    <source>
        <dbReference type="PROSITE" id="PS50004"/>
    </source>
</evidence>
<dbReference type="InterPro" id="IPR035023">
    <property type="entry name" value="PLC-gamma_C-SH2"/>
</dbReference>
<evidence type="ECO:0000256" key="9">
    <source>
        <dbReference type="ARBA" id="ARBA00023098"/>
    </source>
</evidence>
<evidence type="ECO:0000256" key="8">
    <source>
        <dbReference type="ARBA" id="ARBA00022999"/>
    </source>
</evidence>
<dbReference type="Pfam" id="PF00388">
    <property type="entry name" value="PI-PLC-X"/>
    <property type="match status" value="1"/>
</dbReference>
<dbReference type="GO" id="GO:0048015">
    <property type="term" value="P:phosphatidylinositol-mediated signaling"/>
    <property type="evidence" value="ECO:0007669"/>
    <property type="project" value="TreeGrafter"/>
</dbReference>
<keyword evidence="6" id="KW-0106">Calcium</keyword>
<keyword evidence="2 13" id="KW-0728">SH3 domain</keyword>
<dbReference type="InterPro" id="IPR001192">
    <property type="entry name" value="PI-PLC_fam"/>
</dbReference>
<keyword evidence="23" id="KW-1185">Reference proteome</keyword>
<name>A0A210QN55_MIZYE</name>
<dbReference type="PROSITE" id="PS50001">
    <property type="entry name" value="SH2"/>
    <property type="match status" value="2"/>
</dbReference>
<dbReference type="Pfam" id="PF00018">
    <property type="entry name" value="SH3_1"/>
    <property type="match status" value="1"/>
</dbReference>
<dbReference type="CDD" id="cd00275">
    <property type="entry name" value="C2_PLC_like"/>
    <property type="match status" value="1"/>
</dbReference>
<reference evidence="22 23" key="1">
    <citation type="journal article" date="2017" name="Nat. Ecol. Evol.">
        <title>Scallop genome provides insights into evolution of bilaterian karyotype and development.</title>
        <authorList>
            <person name="Wang S."/>
            <person name="Zhang J."/>
            <person name="Jiao W."/>
            <person name="Li J."/>
            <person name="Xun X."/>
            <person name="Sun Y."/>
            <person name="Guo X."/>
            <person name="Huan P."/>
            <person name="Dong B."/>
            <person name="Zhang L."/>
            <person name="Hu X."/>
            <person name="Sun X."/>
            <person name="Wang J."/>
            <person name="Zhao C."/>
            <person name="Wang Y."/>
            <person name="Wang D."/>
            <person name="Huang X."/>
            <person name="Wang R."/>
            <person name="Lv J."/>
            <person name="Li Y."/>
            <person name="Zhang Z."/>
            <person name="Liu B."/>
            <person name="Lu W."/>
            <person name="Hui Y."/>
            <person name="Liang J."/>
            <person name="Zhou Z."/>
            <person name="Hou R."/>
            <person name="Li X."/>
            <person name="Liu Y."/>
            <person name="Li H."/>
            <person name="Ning X."/>
            <person name="Lin Y."/>
            <person name="Zhao L."/>
            <person name="Xing Q."/>
            <person name="Dou J."/>
            <person name="Li Y."/>
            <person name="Mao J."/>
            <person name="Guo H."/>
            <person name="Dou H."/>
            <person name="Li T."/>
            <person name="Mu C."/>
            <person name="Jiang W."/>
            <person name="Fu Q."/>
            <person name="Fu X."/>
            <person name="Miao Y."/>
            <person name="Liu J."/>
            <person name="Yu Q."/>
            <person name="Li R."/>
            <person name="Liao H."/>
            <person name="Li X."/>
            <person name="Kong Y."/>
            <person name="Jiang Z."/>
            <person name="Chourrout D."/>
            <person name="Li R."/>
            <person name="Bao Z."/>
        </authorList>
    </citation>
    <scope>NUCLEOTIDE SEQUENCE [LARGE SCALE GENOMIC DNA]</scope>
    <source>
        <strain evidence="22 23">PY_sf001</strain>
    </source>
</reference>
<evidence type="ECO:0000259" key="17">
    <source>
        <dbReference type="PROSITE" id="PS50001"/>
    </source>
</evidence>
<dbReference type="EC" id="3.1.4.11" evidence="11"/>
<sequence>MAVANGPNSEIVDTLRNLERGLVVTIFFSRRKPERRTLRVKLETRQLLWIKAQGSRPEGTVNLREVKEVRAGKSSRDFDKWPDDTRKADANLCFILMYGNDFKLKTLSVVASSPDDFRRWKMGLDWLEKSAKNAPYQHQLERWLRREFYLIDKAGSDVVTLKTMKAWMQRVNTKIQTNKLRERFQEIVEEGGKEELVFEQFALLFHRLVFVPVIISNYVEFYLDTPKRVVPPEKFQQFLKHEQKESFADNLVSVKEMMVKFLADPIRHKNNVYFTDMEFEDYLFSKDNTIWDEKHDMINQDMTQPLSLYWIASSHNTYLTGDQISSDSSVEAYVRCLRMGCRCIELDCWDGPDGYPSIYHGHTLTSRIRFLDVLKSIKDHAWVASEYPLILSIENHCCLGQQRNMAMAFKDTFGADLLVEPVEGDPNQLPSPDKLKRKVILKHKKLDLPKDGGAAECVVDRVDETGREGDMNNAVKTGVLYLEDPLENVWHPHFFVLTSTKLHYTGETDQNQQEEDDAEDDNGSVTGEDRPQDELHFSERWFHGKLEGGRNKAVELLREYASLGDGAFLVRESETFVGDFSLSFWWQGTTQHCRIKSKQEMGTTKYFLIETNLFDSLYELITYYRTNPLRSQNFSIILSEPIPQLVSHEGKEWFHSNLDRSQAEDMLKKIGRDGAFLVRRSAKNQDSYAISFRADGKIKHCRIQNEERLFVIGSAEFESLVDLVEYYEKNPLYNKVKLKYAVSQRLVEERGAEAAEPGSDYICPNEFSKVHDTDENHGAEGIYHQPNEFVTKVKVKALYDYPANRTDELSFLKGAIITNVHKSDNGWWRGDYGDKKQSWFPDYMVEEIETQDETADTTPLGTMQKGSIDVQGCKIEPVSRPDRPFAIRIFTRTQPFPIEVAADTESEMKEWIENINMCTNNLDGTKQEDKRLERKKCLARDLSDLIIYTIAVPFEPQRVMNNPNCCEMSSFSETKMEKFFSVSQANFFVKYPFYSLCLSRVYPKGSRLDSSNYDPMACWNVGTQIVALNYQTPDRSMQLNQGRFLRNGNCGYLLQPQSMRIPVFNPYDKTTLQGVAPLTISLTVLGARHLVKSGRGIASPFIEIEVTGIDQDCHKFKTPTIADNGLNPVWKDGNFVVFDMLCPDLALIRFVVQDEDTFGEPNFLGQATFPVPTIKSGYRSIPLKNGFGEDLEMAAILVHLEMRNPCESEDRDIYGCIQDLLEKKSELTGQLQEMEQSGLSDNATKSLQDQLNQTEQVLIAKNEERRQRKMTVKQKKVVYRRTFPLIVSMIFQRAVFYELCFCVTGNRRMSTDARIVCFEN</sequence>
<dbReference type="InterPro" id="IPR000980">
    <property type="entry name" value="SH2"/>
</dbReference>